<gene>
    <name evidence="1" type="primary">ga24494</name>
    <name evidence="1" type="ORF">PR202_ga24494</name>
</gene>
<reference evidence="1" key="2">
    <citation type="submission" date="2021-12" db="EMBL/GenBank/DDBJ databases">
        <title>Resequencing data analysis of finger millet.</title>
        <authorList>
            <person name="Hatakeyama M."/>
            <person name="Aluri S."/>
            <person name="Balachadran M.T."/>
            <person name="Sivarajan S.R."/>
            <person name="Poveda L."/>
            <person name="Shimizu-Inatsugi R."/>
            <person name="Schlapbach R."/>
            <person name="Sreeman S.M."/>
            <person name="Shimizu K.K."/>
        </authorList>
    </citation>
    <scope>NUCLEOTIDE SEQUENCE</scope>
</reference>
<evidence type="ECO:0000313" key="1">
    <source>
        <dbReference type="EMBL" id="GJN06738.1"/>
    </source>
</evidence>
<sequence>MASTWKGEAAWSDEVAAKGGHGVCGDLAACACCDGEGWRLLYALWGSGSRHQQCFCWNVALLLVEGNNVEEDGCKLKCRLTVRLRWR</sequence>
<protein>
    <submittedName>
        <fullName evidence="1">Uncharacterized protein</fullName>
    </submittedName>
</protein>
<comment type="caution">
    <text evidence="1">The sequence shown here is derived from an EMBL/GenBank/DDBJ whole genome shotgun (WGS) entry which is preliminary data.</text>
</comment>
<dbReference type="Proteomes" id="UP001054889">
    <property type="component" value="Unassembled WGS sequence"/>
</dbReference>
<dbReference type="EMBL" id="BQKI01000013">
    <property type="protein sequence ID" value="GJN06738.1"/>
    <property type="molecule type" value="Genomic_DNA"/>
</dbReference>
<reference evidence="1" key="1">
    <citation type="journal article" date="2018" name="DNA Res.">
        <title>Multiple hybrid de novo genome assembly of finger millet, an orphan allotetraploid crop.</title>
        <authorList>
            <person name="Hatakeyama M."/>
            <person name="Aluri S."/>
            <person name="Balachadran M.T."/>
            <person name="Sivarajan S.R."/>
            <person name="Patrignani A."/>
            <person name="Gruter S."/>
            <person name="Poveda L."/>
            <person name="Shimizu-Inatsugi R."/>
            <person name="Baeten J."/>
            <person name="Francoijs K.J."/>
            <person name="Nataraja K.N."/>
            <person name="Reddy Y.A.N."/>
            <person name="Phadnis S."/>
            <person name="Ravikumar R.L."/>
            <person name="Schlapbach R."/>
            <person name="Sreeman S.M."/>
            <person name="Shimizu K.K."/>
        </authorList>
    </citation>
    <scope>NUCLEOTIDE SEQUENCE</scope>
</reference>
<organism evidence="1 2">
    <name type="scientific">Eleusine coracana subsp. coracana</name>
    <dbReference type="NCBI Taxonomy" id="191504"/>
    <lineage>
        <taxon>Eukaryota</taxon>
        <taxon>Viridiplantae</taxon>
        <taxon>Streptophyta</taxon>
        <taxon>Embryophyta</taxon>
        <taxon>Tracheophyta</taxon>
        <taxon>Spermatophyta</taxon>
        <taxon>Magnoliopsida</taxon>
        <taxon>Liliopsida</taxon>
        <taxon>Poales</taxon>
        <taxon>Poaceae</taxon>
        <taxon>PACMAD clade</taxon>
        <taxon>Chloridoideae</taxon>
        <taxon>Cynodonteae</taxon>
        <taxon>Eleusininae</taxon>
        <taxon>Eleusine</taxon>
    </lineage>
</organism>
<name>A0AAV5D8H2_ELECO</name>
<proteinExistence type="predicted"/>
<keyword evidence="2" id="KW-1185">Reference proteome</keyword>
<evidence type="ECO:0000313" key="2">
    <source>
        <dbReference type="Proteomes" id="UP001054889"/>
    </source>
</evidence>
<accession>A0AAV5D8H2</accession>
<dbReference type="AlphaFoldDB" id="A0AAV5D8H2"/>